<sequence length="231" mass="27770">MEIFKKNDKLYHIIDHNYHLLPVLNRFGINLGFRDKTVEEICLEHNINTGFFMAIVNTYHNEEYFPRNELLTFSPLEIISYLRKTHSYYFSYTIPKLDDLLNRLIASSPSDFKGLQMVDVFYKKYKKELRQHIDHEEEKVFPYVINLVKTQQPDSEYTIRNFEEEHSNVEEKLNDLKHLLIKYITPDYDENICNDFLITLSLFEKDLEDHARIEDKILMPLTIEIENKLLK</sequence>
<dbReference type="Pfam" id="PF01814">
    <property type="entry name" value="Hemerythrin"/>
    <property type="match status" value="1"/>
</dbReference>
<evidence type="ECO:0000256" key="2">
    <source>
        <dbReference type="ARBA" id="ARBA00022490"/>
    </source>
</evidence>
<dbReference type="GO" id="GO:0046872">
    <property type="term" value="F:metal ion binding"/>
    <property type="evidence" value="ECO:0007669"/>
    <property type="project" value="UniProtKB-KW"/>
</dbReference>
<dbReference type="RefSeq" id="WP_073172008.1">
    <property type="nucleotide sequence ID" value="NZ_FQZE01000029.1"/>
</dbReference>
<dbReference type="InterPro" id="IPR012312">
    <property type="entry name" value="Hemerythrin-like"/>
</dbReference>
<comment type="subcellular location">
    <subcellularLocation>
        <location evidence="1">Cytoplasm</location>
    </subcellularLocation>
</comment>
<feature type="domain" description="Hemerythrin-like" evidence="5">
    <location>
        <begin position="97"/>
        <end position="221"/>
    </location>
</feature>
<evidence type="ECO:0000256" key="3">
    <source>
        <dbReference type="ARBA" id="ARBA00022723"/>
    </source>
</evidence>
<keyword evidence="7" id="KW-1185">Reference proteome</keyword>
<dbReference type="PANTHER" id="PTHR36438">
    <property type="entry name" value="IRON-SULFUR CLUSTER REPAIR PROTEIN YTFE"/>
    <property type="match status" value="1"/>
</dbReference>
<dbReference type="OrthoDB" id="937463at2"/>
<keyword evidence="3" id="KW-0479">Metal-binding</keyword>
<proteinExistence type="predicted"/>
<dbReference type="EMBL" id="FQZE01000029">
    <property type="protein sequence ID" value="SHJ76639.1"/>
    <property type="molecule type" value="Genomic_DNA"/>
</dbReference>
<dbReference type="GO" id="GO:0005737">
    <property type="term" value="C:cytoplasm"/>
    <property type="evidence" value="ECO:0007669"/>
    <property type="project" value="UniProtKB-SubCell"/>
</dbReference>
<evidence type="ECO:0000313" key="6">
    <source>
        <dbReference type="EMBL" id="SHJ76639.1"/>
    </source>
</evidence>
<keyword evidence="4" id="KW-0408">Iron</keyword>
<dbReference type="PANTHER" id="PTHR36438:SF1">
    <property type="entry name" value="IRON-SULFUR CLUSTER REPAIR PROTEIN YTFE"/>
    <property type="match status" value="1"/>
</dbReference>
<protein>
    <submittedName>
        <fullName evidence="6">Regulator of cell morphogenesis and NO signaling</fullName>
    </submittedName>
</protein>
<dbReference type="AlphaFoldDB" id="A0A1M6LZH2"/>
<name>A0A1M6LZH2_9BACT</name>
<dbReference type="Proteomes" id="UP000184050">
    <property type="component" value="Unassembled WGS sequence"/>
</dbReference>
<dbReference type="STRING" id="1168035.SAMN05444280_12915"/>
<dbReference type="Gene3D" id="1.20.120.520">
    <property type="entry name" value="nmb1532 protein domain like"/>
    <property type="match status" value="1"/>
</dbReference>
<gene>
    <name evidence="6" type="ORF">SAMN05444280_12915</name>
</gene>
<evidence type="ECO:0000259" key="5">
    <source>
        <dbReference type="Pfam" id="PF01814"/>
    </source>
</evidence>
<accession>A0A1M6LZH2</accession>
<keyword evidence="2" id="KW-0963">Cytoplasm</keyword>
<evidence type="ECO:0000256" key="4">
    <source>
        <dbReference type="ARBA" id="ARBA00023004"/>
    </source>
</evidence>
<reference evidence="6 7" key="1">
    <citation type="submission" date="2016-11" db="EMBL/GenBank/DDBJ databases">
        <authorList>
            <person name="Jaros S."/>
            <person name="Januszkiewicz K."/>
            <person name="Wedrychowicz H."/>
        </authorList>
    </citation>
    <scope>NUCLEOTIDE SEQUENCE [LARGE SCALE GENOMIC DNA]</scope>
    <source>
        <strain evidence="6 7">DSM 27063</strain>
    </source>
</reference>
<organism evidence="6 7">
    <name type="scientific">Tangfeifania diversioriginum</name>
    <dbReference type="NCBI Taxonomy" id="1168035"/>
    <lineage>
        <taxon>Bacteria</taxon>
        <taxon>Pseudomonadati</taxon>
        <taxon>Bacteroidota</taxon>
        <taxon>Bacteroidia</taxon>
        <taxon>Marinilabiliales</taxon>
        <taxon>Prolixibacteraceae</taxon>
        <taxon>Tangfeifania</taxon>
    </lineage>
</organism>
<evidence type="ECO:0000313" key="7">
    <source>
        <dbReference type="Proteomes" id="UP000184050"/>
    </source>
</evidence>
<evidence type="ECO:0000256" key="1">
    <source>
        <dbReference type="ARBA" id="ARBA00004496"/>
    </source>
</evidence>
<dbReference type="InterPro" id="IPR019903">
    <property type="entry name" value="RIC_family"/>
</dbReference>